<sequence>MIRIDRGPEPLELPDVRRDELERFRAIVLTSGYDRNQLGTRYTAVKEALWRRQELKCCYCEKVCENVGNDLEHYRPTSRYWWLAWTWENLLFACQNCNRWAKNDDFPLADEKTRLKAEESPPQGEQPQLVDPATEDPLDSIQFVWDEASDRWLPRPRGASVKGAETIRVLELDRQALLELFQNYVRDYLMPDVNHLRELMKNGNEHAVRDTWKRNVRRALQRTMFYTALAHDVFDHYFPEDERRRWGLELPRP</sequence>
<organism evidence="1">
    <name type="scientific">Cystobacter fuscus</name>
    <dbReference type="NCBI Taxonomy" id="43"/>
    <lineage>
        <taxon>Bacteria</taxon>
        <taxon>Pseudomonadati</taxon>
        <taxon>Myxococcota</taxon>
        <taxon>Myxococcia</taxon>
        <taxon>Myxococcales</taxon>
        <taxon>Cystobacterineae</taxon>
        <taxon>Archangiaceae</taxon>
        <taxon>Cystobacter</taxon>
    </lineage>
</organism>
<dbReference type="CDD" id="cd00085">
    <property type="entry name" value="HNHc"/>
    <property type="match status" value="1"/>
</dbReference>
<dbReference type="AlphaFoldDB" id="A0A250JJL3"/>
<evidence type="ECO:0008006" key="2">
    <source>
        <dbReference type="Google" id="ProtNLM"/>
    </source>
</evidence>
<dbReference type="RefSeq" id="WP_095991402.1">
    <property type="nucleotide sequence ID" value="NZ_CP022098.1"/>
</dbReference>
<proteinExistence type="predicted"/>
<dbReference type="EMBL" id="CP022098">
    <property type="protein sequence ID" value="ATB44075.1"/>
    <property type="molecule type" value="Genomic_DNA"/>
</dbReference>
<dbReference type="Gene3D" id="1.10.30.50">
    <property type="match status" value="1"/>
</dbReference>
<evidence type="ECO:0000313" key="1">
    <source>
        <dbReference type="EMBL" id="ATB44075.1"/>
    </source>
</evidence>
<dbReference type="InterPro" id="IPR003615">
    <property type="entry name" value="HNH_nuc"/>
</dbReference>
<gene>
    <name evidence="1" type="ORF">CYFUS_009556</name>
</gene>
<dbReference type="KEGG" id="cfus:CYFUS_009556"/>
<accession>A0A250JJL3</accession>
<protein>
    <recommendedName>
        <fullName evidence="2">HNH domain-containing protein</fullName>
    </recommendedName>
</protein>
<reference evidence="1" key="1">
    <citation type="submission" date="2017-06" db="EMBL/GenBank/DDBJ databases">
        <title>Sequencing and comparative analysis of myxobacterial genomes.</title>
        <authorList>
            <person name="Rupp O."/>
            <person name="Goesmann A."/>
            <person name="Sogaard-Andersen L."/>
        </authorList>
    </citation>
    <scope>NUCLEOTIDE SEQUENCE [LARGE SCALE GENOMIC DNA]</scope>
    <source>
        <strain evidence="1">DSM 52655</strain>
    </source>
</reference>
<name>A0A250JJL3_9BACT</name>
<dbReference type="Proteomes" id="UP000217257">
    <property type="component" value="Chromosome"/>
</dbReference>